<dbReference type="InterPro" id="IPR036236">
    <property type="entry name" value="Znf_C2H2_sf"/>
</dbReference>
<gene>
    <name evidence="9" type="ORF">MSPICULIGERA_LOCUS11341</name>
</gene>
<evidence type="ECO:0000313" key="9">
    <source>
        <dbReference type="EMBL" id="CAJ0572969.1"/>
    </source>
</evidence>
<dbReference type="PROSITE" id="PS00028">
    <property type="entry name" value="ZINC_FINGER_C2H2_1"/>
    <property type="match status" value="2"/>
</dbReference>
<evidence type="ECO:0000259" key="8">
    <source>
        <dbReference type="PROSITE" id="PS50157"/>
    </source>
</evidence>
<dbReference type="AlphaFoldDB" id="A0AA36G4U6"/>
<dbReference type="Gene3D" id="3.30.160.60">
    <property type="entry name" value="Classic Zinc Finger"/>
    <property type="match status" value="2"/>
</dbReference>
<dbReference type="EMBL" id="CATQJA010002610">
    <property type="protein sequence ID" value="CAJ0572969.1"/>
    <property type="molecule type" value="Genomic_DNA"/>
</dbReference>
<keyword evidence="2" id="KW-0677">Repeat</keyword>
<evidence type="ECO:0000256" key="1">
    <source>
        <dbReference type="ARBA" id="ARBA00022723"/>
    </source>
</evidence>
<keyword evidence="1" id="KW-0479">Metal-binding</keyword>
<evidence type="ECO:0000256" key="5">
    <source>
        <dbReference type="PROSITE-ProRule" id="PRU00042"/>
    </source>
</evidence>
<dbReference type="InterPro" id="IPR013087">
    <property type="entry name" value="Znf_C2H2_type"/>
</dbReference>
<feature type="coiled-coil region" evidence="6">
    <location>
        <begin position="824"/>
        <end position="879"/>
    </location>
</feature>
<protein>
    <recommendedName>
        <fullName evidence="8">C2H2-type domain-containing protein</fullName>
    </recommendedName>
</protein>
<name>A0AA36G4U6_9BILA</name>
<keyword evidence="6" id="KW-0175">Coiled coil</keyword>
<feature type="domain" description="C2H2-type" evidence="8">
    <location>
        <begin position="335"/>
        <end position="363"/>
    </location>
</feature>
<evidence type="ECO:0000256" key="7">
    <source>
        <dbReference type="SAM" id="MobiDB-lite"/>
    </source>
</evidence>
<feature type="region of interest" description="Disordered" evidence="7">
    <location>
        <begin position="1"/>
        <end position="29"/>
    </location>
</feature>
<keyword evidence="10" id="KW-1185">Reference proteome</keyword>
<dbReference type="PANTHER" id="PTHR24379">
    <property type="entry name" value="KRAB AND ZINC FINGER DOMAIN-CONTAINING"/>
    <property type="match status" value="1"/>
</dbReference>
<feature type="non-terminal residue" evidence="9">
    <location>
        <position position="882"/>
    </location>
</feature>
<feature type="region of interest" description="Disordered" evidence="7">
    <location>
        <begin position="553"/>
        <end position="574"/>
    </location>
</feature>
<dbReference type="Proteomes" id="UP001177023">
    <property type="component" value="Unassembled WGS sequence"/>
</dbReference>
<reference evidence="9" key="1">
    <citation type="submission" date="2023-06" db="EMBL/GenBank/DDBJ databases">
        <authorList>
            <person name="Delattre M."/>
        </authorList>
    </citation>
    <scope>NUCLEOTIDE SEQUENCE</scope>
    <source>
        <strain evidence="9">AF72</strain>
    </source>
</reference>
<sequence length="882" mass="99194">MATRKRASSEDPDEPVDKKPNILPGESGEFDGDIDILGGANDMSICQICNNAIDLGLDEAETHTNALQHAATHSVLKFEKTCSRCPFVGKSKDLIALHIKQKHGDDGKVLMNIQSQHENSLKELLPTCFPLLAQLWDTVTGDEEDLDVGMDNFDEEQAYNLIPSLLATETIVENCQKCNRRQSVVRNMGQHVWTHMGTKRFYCEKGCGFGCYQMTRAGHKCESFGGKWSKKVIDTITEQMIDNFMALVGECYPQNAENVRNYMERNLLSSMENPVPLANYKLQKPSSSQPVIARTAPKPAAMGPKCMKCGVAKPGILQSKNLVDHAMTHIDFRPFRCSICGLGTRISANLVKHFRAQHNGEGAVVDVSTKEFYEEVKIMAQEIYPGYEDDIERYMAKYLNADFAARKAQSESLPTGNMGMNLDDADEAEMLSQAAEDVDKLFKADGDSRDVKHCGGCDKAIAYSGGKRFRNLIEHAASHIAIRPFSCSVCGMSLRLKRNVHKHVNNSHNGRGEIIDATTKEYYTDLKNMAAVLFPDEAHYIQQYVPKKWLESNQPEVPSFSGEKDEPTQKDNTQTDDDIFQKCSMCNKKLNIGRCYRRMAWHGNTHVHQRAFGCSLCSHGMRTKTQVSSHLSRQHNGKGHLIDLRNQEYYESVKSMTLSCFPQKKALLVPYLDRMIEEALQGVGIGMDGAEGSNSPEIDGTDTDDGYFVKTPTMTLDVIQNCFQDQKFPSSISDESDCFRQGVFRATSSLCRDVKIKQEKDEEPHSFSILAEPILLSTPVQLDLRNGQNHQMTDSGFDEVAILHARLIERDKQIEDLMAQLVDNKQLQEEVRKKKRHIDELQTTVAQLREKQKDLYGIIGESTTENKLLEAENKRLKAQLQK</sequence>
<dbReference type="GO" id="GO:0008270">
    <property type="term" value="F:zinc ion binding"/>
    <property type="evidence" value="ECO:0007669"/>
    <property type="project" value="UniProtKB-KW"/>
</dbReference>
<dbReference type="PROSITE" id="PS50157">
    <property type="entry name" value="ZINC_FINGER_C2H2_2"/>
    <property type="match status" value="2"/>
</dbReference>
<dbReference type="GO" id="GO:0000981">
    <property type="term" value="F:DNA-binding transcription factor activity, RNA polymerase II-specific"/>
    <property type="evidence" value="ECO:0007669"/>
    <property type="project" value="TreeGrafter"/>
</dbReference>
<keyword evidence="4" id="KW-0862">Zinc</keyword>
<dbReference type="SUPFAM" id="SSF57667">
    <property type="entry name" value="beta-beta-alpha zinc fingers"/>
    <property type="match status" value="2"/>
</dbReference>
<dbReference type="GO" id="GO:0005634">
    <property type="term" value="C:nucleus"/>
    <property type="evidence" value="ECO:0007669"/>
    <property type="project" value="TreeGrafter"/>
</dbReference>
<keyword evidence="3 5" id="KW-0863">Zinc-finger</keyword>
<accession>A0AA36G4U6</accession>
<comment type="caution">
    <text evidence="9">The sequence shown here is derived from an EMBL/GenBank/DDBJ whole genome shotgun (WGS) entry which is preliminary data.</text>
</comment>
<evidence type="ECO:0000313" key="10">
    <source>
        <dbReference type="Proteomes" id="UP001177023"/>
    </source>
</evidence>
<dbReference type="SMART" id="SM00355">
    <property type="entry name" value="ZnF_C2H2"/>
    <property type="match status" value="4"/>
</dbReference>
<feature type="domain" description="C2H2-type" evidence="8">
    <location>
        <begin position="485"/>
        <end position="513"/>
    </location>
</feature>
<evidence type="ECO:0000256" key="3">
    <source>
        <dbReference type="ARBA" id="ARBA00022771"/>
    </source>
</evidence>
<evidence type="ECO:0000256" key="4">
    <source>
        <dbReference type="ARBA" id="ARBA00022833"/>
    </source>
</evidence>
<dbReference type="GO" id="GO:0000977">
    <property type="term" value="F:RNA polymerase II transcription regulatory region sequence-specific DNA binding"/>
    <property type="evidence" value="ECO:0007669"/>
    <property type="project" value="TreeGrafter"/>
</dbReference>
<organism evidence="9 10">
    <name type="scientific">Mesorhabditis spiculigera</name>
    <dbReference type="NCBI Taxonomy" id="96644"/>
    <lineage>
        <taxon>Eukaryota</taxon>
        <taxon>Metazoa</taxon>
        <taxon>Ecdysozoa</taxon>
        <taxon>Nematoda</taxon>
        <taxon>Chromadorea</taxon>
        <taxon>Rhabditida</taxon>
        <taxon>Rhabditina</taxon>
        <taxon>Rhabditomorpha</taxon>
        <taxon>Rhabditoidea</taxon>
        <taxon>Rhabditidae</taxon>
        <taxon>Mesorhabditinae</taxon>
        <taxon>Mesorhabditis</taxon>
    </lineage>
</organism>
<dbReference type="PANTHER" id="PTHR24379:SF127">
    <property type="entry name" value="BLOODY FINGERS-RELATED"/>
    <property type="match status" value="1"/>
</dbReference>
<evidence type="ECO:0000256" key="2">
    <source>
        <dbReference type="ARBA" id="ARBA00022737"/>
    </source>
</evidence>
<evidence type="ECO:0000256" key="6">
    <source>
        <dbReference type="SAM" id="Coils"/>
    </source>
</evidence>
<proteinExistence type="predicted"/>